<dbReference type="Gene3D" id="3.30.1490.120">
    <property type="entry name" value="RNA polymerase Rpb7-like, N-terminal domain"/>
    <property type="match status" value="1"/>
</dbReference>
<evidence type="ECO:0000313" key="10">
    <source>
        <dbReference type="Proteomes" id="UP000039324"/>
    </source>
</evidence>
<evidence type="ECO:0000256" key="4">
    <source>
        <dbReference type="ARBA" id="ARBA00023163"/>
    </source>
</evidence>
<geneLocation type="mitochondrion" evidence="9"/>
<dbReference type="InterPro" id="IPR005576">
    <property type="entry name" value="Rpb7-like_N"/>
</dbReference>
<reference evidence="9 11" key="2">
    <citation type="submission" date="2018-03" db="EMBL/GenBank/DDBJ databases">
        <authorList>
            <person name="Fogelqvist J."/>
        </authorList>
    </citation>
    <scope>NUCLEOTIDE SEQUENCE [LARGE SCALE GENOMIC DNA]</scope>
</reference>
<sequence length="191" mass="20727">MGNLQEDKVLLNVAIPPALLSQPKLSAQVALNDLLLTYVPDLSGIVLAYSDVKFTLRFGRIVYDSPIIKARAQAKLLVCRISLGESIPCVVSQSTSEFLGLLFLDIFHVSVPARNIHGATFSDGFWRHNGNPIDIGAPLSVGVVSIANVSNHLVIDGQIELTTGDNRPSEHAPPSSPPAKKKRRKQSRDQK</sequence>
<protein>
    <recommendedName>
        <fullName evidence="7">RNA polymerase Rpb7-like N-terminal domain-containing protein</fullName>
    </recommendedName>
</protein>
<reference evidence="8 10" key="1">
    <citation type="submission" date="2015-02" db="EMBL/GenBank/DDBJ databases">
        <authorList>
            <person name="Chooi Y.-H."/>
        </authorList>
    </citation>
    <scope>NUCLEOTIDE SEQUENCE [LARGE SCALE GENOMIC DNA]</scope>
    <source>
        <strain evidence="8">E3</strain>
    </source>
</reference>
<comment type="subcellular location">
    <subcellularLocation>
        <location evidence="1">Nucleus</location>
        <location evidence="1">Nucleolus</location>
    </subcellularLocation>
</comment>
<evidence type="ECO:0000259" key="7">
    <source>
        <dbReference type="Pfam" id="PF03876"/>
    </source>
</evidence>
<gene>
    <name evidence="8" type="ORF">PBRA_004390</name>
    <name evidence="9" type="ORF">PLBR_LOCUS7749</name>
</gene>
<dbReference type="OrthoDB" id="10250504at2759"/>
<dbReference type="PANTHER" id="PTHR12709">
    <property type="entry name" value="DNA-DIRECTED RNA POLYMERASE II, III"/>
    <property type="match status" value="1"/>
</dbReference>
<dbReference type="GO" id="GO:0005736">
    <property type="term" value="C:RNA polymerase I complex"/>
    <property type="evidence" value="ECO:0007669"/>
    <property type="project" value="TreeGrafter"/>
</dbReference>
<dbReference type="GO" id="GO:0006362">
    <property type="term" value="P:transcription elongation by RNA polymerase I"/>
    <property type="evidence" value="ECO:0007669"/>
    <property type="project" value="TreeGrafter"/>
</dbReference>
<evidence type="ECO:0000256" key="6">
    <source>
        <dbReference type="SAM" id="MobiDB-lite"/>
    </source>
</evidence>
<keyword evidence="3" id="KW-0240">DNA-directed RNA polymerase</keyword>
<dbReference type="Gene3D" id="2.40.50.1060">
    <property type="match status" value="1"/>
</dbReference>
<organism evidence="8 10">
    <name type="scientific">Plasmodiophora brassicae</name>
    <name type="common">Clubroot disease agent</name>
    <dbReference type="NCBI Taxonomy" id="37360"/>
    <lineage>
        <taxon>Eukaryota</taxon>
        <taxon>Sar</taxon>
        <taxon>Rhizaria</taxon>
        <taxon>Endomyxa</taxon>
        <taxon>Phytomyxea</taxon>
        <taxon>Plasmodiophorida</taxon>
        <taxon>Plasmodiophoridae</taxon>
        <taxon>Plasmodiophora</taxon>
    </lineage>
</organism>
<dbReference type="Proteomes" id="UP000039324">
    <property type="component" value="Unassembled WGS sequence"/>
</dbReference>
<dbReference type="EMBL" id="OVEO01000014">
    <property type="protein sequence ID" value="SPR00534.1"/>
    <property type="molecule type" value="Genomic_DNA"/>
</dbReference>
<evidence type="ECO:0000256" key="1">
    <source>
        <dbReference type="ARBA" id="ARBA00004604"/>
    </source>
</evidence>
<keyword evidence="10" id="KW-1185">Reference proteome</keyword>
<evidence type="ECO:0000256" key="2">
    <source>
        <dbReference type="ARBA" id="ARBA00005930"/>
    </source>
</evidence>
<comment type="similarity">
    <text evidence="2">Belongs to the eukaryotic RPA43 RNA polymerase subunit family.</text>
</comment>
<feature type="domain" description="RNA polymerase Rpb7-like N-terminal" evidence="7">
    <location>
        <begin position="12"/>
        <end position="66"/>
    </location>
</feature>
<evidence type="ECO:0000313" key="8">
    <source>
        <dbReference type="EMBL" id="CEO95664.1"/>
    </source>
</evidence>
<feature type="compositionally biased region" description="Basic residues" evidence="6">
    <location>
        <begin position="179"/>
        <end position="191"/>
    </location>
</feature>
<evidence type="ECO:0000313" key="11">
    <source>
        <dbReference type="Proteomes" id="UP000290189"/>
    </source>
</evidence>
<accession>A0A0G4IKH6</accession>
<evidence type="ECO:0000313" key="9">
    <source>
        <dbReference type="EMBL" id="SPR00534.1"/>
    </source>
</evidence>
<dbReference type="Proteomes" id="UP000290189">
    <property type="component" value="Unassembled WGS sequence"/>
</dbReference>
<dbReference type="InterPro" id="IPR045113">
    <property type="entry name" value="Rpb7-like"/>
</dbReference>
<evidence type="ECO:0000256" key="3">
    <source>
        <dbReference type="ARBA" id="ARBA00022478"/>
    </source>
</evidence>
<keyword evidence="5" id="KW-0539">Nucleus</keyword>
<evidence type="ECO:0000256" key="5">
    <source>
        <dbReference type="ARBA" id="ARBA00023242"/>
    </source>
</evidence>
<keyword evidence="9" id="KW-0496">Mitochondrion</keyword>
<dbReference type="STRING" id="37360.A0A0G4IKH6"/>
<dbReference type="EMBL" id="CDSF01000024">
    <property type="protein sequence ID" value="CEO95664.1"/>
    <property type="molecule type" value="Genomic_DNA"/>
</dbReference>
<dbReference type="Pfam" id="PF03876">
    <property type="entry name" value="SHS2_Rpb7-N"/>
    <property type="match status" value="1"/>
</dbReference>
<dbReference type="AlphaFoldDB" id="A0A0G4IKH6"/>
<proteinExistence type="inferred from homology"/>
<dbReference type="InterPro" id="IPR036898">
    <property type="entry name" value="RNA_pol_Rpb7-like_N_sf"/>
</dbReference>
<dbReference type="GO" id="GO:0006352">
    <property type="term" value="P:DNA-templated transcription initiation"/>
    <property type="evidence" value="ECO:0007669"/>
    <property type="project" value="InterPro"/>
</dbReference>
<keyword evidence="4" id="KW-0804">Transcription</keyword>
<feature type="region of interest" description="Disordered" evidence="6">
    <location>
        <begin position="161"/>
        <end position="191"/>
    </location>
</feature>
<dbReference type="PANTHER" id="PTHR12709:SF5">
    <property type="entry name" value="DNA-DIRECTED RNA POLYMERASE I SUBUNIT RPA43"/>
    <property type="match status" value="1"/>
</dbReference>
<name>A0A0G4IKH6_PLABS</name>